<dbReference type="OrthoDB" id="10060618at2759"/>
<comment type="caution">
    <text evidence="2">The sequence shown here is derived from an EMBL/GenBank/DDBJ whole genome shotgun (WGS) entry which is preliminary data.</text>
</comment>
<dbReference type="Proteomes" id="UP000792457">
    <property type="component" value="Unassembled WGS sequence"/>
</dbReference>
<dbReference type="AlphaFoldDB" id="A0A8K0K530"/>
<accession>A0A8K0K530</accession>
<dbReference type="Pfam" id="PF20700">
    <property type="entry name" value="Mutator"/>
    <property type="match status" value="1"/>
</dbReference>
<feature type="domain" description="Mutator-like transposase" evidence="1">
    <location>
        <begin position="81"/>
        <end position="170"/>
    </location>
</feature>
<sequence length="196" mass="21858">MDLHRPIFQTTYDLIVNCIESASDAVCKLILRRSVEEKKEKTMEANSWEDLEGPTKGLTVSGDVTWRKRGFNYLQGVSNVTANHQGSAGKMEVDTIREIFERSVPSYGVKYLNYIGDGDSRTYKGVVDASPYGSSVEISKNECVEHVQKRMGTWLHACKKQIKGLGRRGKLTGKSLPASSKLDLVINYACIGNFIM</sequence>
<evidence type="ECO:0000259" key="1">
    <source>
        <dbReference type="Pfam" id="PF20700"/>
    </source>
</evidence>
<dbReference type="InterPro" id="IPR049012">
    <property type="entry name" value="Mutator_transp_dom"/>
</dbReference>
<keyword evidence="3" id="KW-1185">Reference proteome</keyword>
<name>A0A8K0K530_LADFU</name>
<reference evidence="2" key="2">
    <citation type="submission" date="2017-10" db="EMBL/GenBank/DDBJ databases">
        <title>Ladona fulva Genome sequencing and assembly.</title>
        <authorList>
            <person name="Murali S."/>
            <person name="Richards S."/>
            <person name="Bandaranaike D."/>
            <person name="Bellair M."/>
            <person name="Blankenburg K."/>
            <person name="Chao H."/>
            <person name="Dinh H."/>
            <person name="Doddapaneni H."/>
            <person name="Dugan-Rocha S."/>
            <person name="Elkadiri S."/>
            <person name="Gnanaolivu R."/>
            <person name="Hernandez B."/>
            <person name="Skinner E."/>
            <person name="Javaid M."/>
            <person name="Lee S."/>
            <person name="Li M."/>
            <person name="Ming W."/>
            <person name="Munidasa M."/>
            <person name="Muniz J."/>
            <person name="Nguyen L."/>
            <person name="Hughes D."/>
            <person name="Osuji N."/>
            <person name="Pu L.-L."/>
            <person name="Puazo M."/>
            <person name="Qu C."/>
            <person name="Quiroz J."/>
            <person name="Raj R."/>
            <person name="Weissenberger G."/>
            <person name="Xin Y."/>
            <person name="Zou X."/>
            <person name="Han Y."/>
            <person name="Worley K."/>
            <person name="Muzny D."/>
            <person name="Gibbs R."/>
        </authorList>
    </citation>
    <scope>NUCLEOTIDE SEQUENCE</scope>
    <source>
        <strain evidence="2">Sampled in the wild</strain>
    </source>
</reference>
<proteinExistence type="predicted"/>
<protein>
    <recommendedName>
        <fullName evidence="1">Mutator-like transposase domain-containing protein</fullName>
    </recommendedName>
</protein>
<dbReference type="EMBL" id="KZ308376">
    <property type="protein sequence ID" value="KAG8228511.1"/>
    <property type="molecule type" value="Genomic_DNA"/>
</dbReference>
<gene>
    <name evidence="2" type="ORF">J437_LFUL008967</name>
</gene>
<evidence type="ECO:0000313" key="3">
    <source>
        <dbReference type="Proteomes" id="UP000792457"/>
    </source>
</evidence>
<organism evidence="2 3">
    <name type="scientific">Ladona fulva</name>
    <name type="common">Scarce chaser dragonfly</name>
    <name type="synonym">Libellula fulva</name>
    <dbReference type="NCBI Taxonomy" id="123851"/>
    <lineage>
        <taxon>Eukaryota</taxon>
        <taxon>Metazoa</taxon>
        <taxon>Ecdysozoa</taxon>
        <taxon>Arthropoda</taxon>
        <taxon>Hexapoda</taxon>
        <taxon>Insecta</taxon>
        <taxon>Pterygota</taxon>
        <taxon>Palaeoptera</taxon>
        <taxon>Odonata</taxon>
        <taxon>Epiprocta</taxon>
        <taxon>Anisoptera</taxon>
        <taxon>Libelluloidea</taxon>
        <taxon>Libellulidae</taxon>
        <taxon>Ladona</taxon>
    </lineage>
</organism>
<reference evidence="2" key="1">
    <citation type="submission" date="2013-04" db="EMBL/GenBank/DDBJ databases">
        <authorList>
            <person name="Qu J."/>
            <person name="Murali S.C."/>
            <person name="Bandaranaike D."/>
            <person name="Bellair M."/>
            <person name="Blankenburg K."/>
            <person name="Chao H."/>
            <person name="Dinh H."/>
            <person name="Doddapaneni H."/>
            <person name="Downs B."/>
            <person name="Dugan-Rocha S."/>
            <person name="Elkadiri S."/>
            <person name="Gnanaolivu R.D."/>
            <person name="Hernandez B."/>
            <person name="Javaid M."/>
            <person name="Jayaseelan J.C."/>
            <person name="Lee S."/>
            <person name="Li M."/>
            <person name="Ming W."/>
            <person name="Munidasa M."/>
            <person name="Muniz J."/>
            <person name="Nguyen L."/>
            <person name="Ongeri F."/>
            <person name="Osuji N."/>
            <person name="Pu L.-L."/>
            <person name="Puazo M."/>
            <person name="Qu C."/>
            <person name="Quiroz J."/>
            <person name="Raj R."/>
            <person name="Weissenberger G."/>
            <person name="Xin Y."/>
            <person name="Zou X."/>
            <person name="Han Y."/>
            <person name="Richards S."/>
            <person name="Worley K."/>
            <person name="Muzny D."/>
            <person name="Gibbs R."/>
        </authorList>
    </citation>
    <scope>NUCLEOTIDE SEQUENCE</scope>
    <source>
        <strain evidence="2">Sampled in the wild</strain>
    </source>
</reference>
<evidence type="ECO:0000313" key="2">
    <source>
        <dbReference type="EMBL" id="KAG8228511.1"/>
    </source>
</evidence>